<evidence type="ECO:0000259" key="1">
    <source>
        <dbReference type="Pfam" id="PF01243"/>
    </source>
</evidence>
<keyword evidence="3" id="KW-1185">Reference proteome</keyword>
<dbReference type="Proteomes" id="UP000037175">
    <property type="component" value="Unassembled WGS sequence"/>
</dbReference>
<dbReference type="PANTHER" id="PTHR34818:SF1">
    <property type="entry name" value="PROTEIN BLI-3"/>
    <property type="match status" value="1"/>
</dbReference>
<dbReference type="EMBL" id="LGTE01000007">
    <property type="protein sequence ID" value="KNZ69946.1"/>
    <property type="molecule type" value="Genomic_DNA"/>
</dbReference>
<dbReference type="InterPro" id="IPR012349">
    <property type="entry name" value="Split_barrel_FMN-bd"/>
</dbReference>
<gene>
    <name evidence="2" type="ORF">Tfer_1326</name>
</gene>
<proteinExistence type="predicted"/>
<dbReference type="RefSeq" id="WP_052217385.1">
    <property type="nucleotide sequence ID" value="NZ_LGTE01000007.1"/>
</dbReference>
<evidence type="ECO:0000313" key="3">
    <source>
        <dbReference type="Proteomes" id="UP000037175"/>
    </source>
</evidence>
<dbReference type="SUPFAM" id="SSF50475">
    <property type="entry name" value="FMN-binding split barrel"/>
    <property type="match status" value="1"/>
</dbReference>
<dbReference type="InterPro" id="IPR052917">
    <property type="entry name" value="Stress-Dev_Protein"/>
</dbReference>
<dbReference type="AlphaFoldDB" id="A0A0L6W3C1"/>
<reference evidence="3" key="1">
    <citation type="submission" date="2015-07" db="EMBL/GenBank/DDBJ databases">
        <title>Complete Genome of Thermincola ferriacetica strain Z-0001T.</title>
        <authorList>
            <person name="Lusk B."/>
            <person name="Badalamenti J.P."/>
            <person name="Parameswaran P."/>
            <person name="Bond D.R."/>
            <person name="Torres C.I."/>
        </authorList>
    </citation>
    <scope>NUCLEOTIDE SEQUENCE [LARGE SCALE GENOMIC DNA]</scope>
    <source>
        <strain evidence="3">Z-0001</strain>
    </source>
</reference>
<dbReference type="PANTHER" id="PTHR34818">
    <property type="entry name" value="PROTEIN BLI-3"/>
    <property type="match status" value="1"/>
</dbReference>
<accession>A0A0L6W3C1</accession>
<sequence length="132" mass="15302">MKEIVEFLNENKMGAFATVDNGQPRVRPWGFMMEENGKFYFCTANTKDVFKQLQKTPFCEFTSTSKNMVTVRLSGKAIFTNDVNIKRKVLENNPDVRAIYHSENNPVFEVFYIEHGEASISEFGQPPRKFNF</sequence>
<comment type="caution">
    <text evidence="2">The sequence shown here is derived from an EMBL/GenBank/DDBJ whole genome shotgun (WGS) entry which is preliminary data.</text>
</comment>
<organism evidence="2 3">
    <name type="scientific">Thermincola ferriacetica</name>
    <dbReference type="NCBI Taxonomy" id="281456"/>
    <lineage>
        <taxon>Bacteria</taxon>
        <taxon>Bacillati</taxon>
        <taxon>Bacillota</taxon>
        <taxon>Clostridia</taxon>
        <taxon>Eubacteriales</taxon>
        <taxon>Thermincolaceae</taxon>
        <taxon>Thermincola</taxon>
    </lineage>
</organism>
<dbReference type="InterPro" id="IPR011576">
    <property type="entry name" value="Pyridox_Oxase_N"/>
</dbReference>
<evidence type="ECO:0000313" key="2">
    <source>
        <dbReference type="EMBL" id="KNZ69946.1"/>
    </source>
</evidence>
<dbReference type="Gene3D" id="2.30.110.10">
    <property type="entry name" value="Electron Transport, Fmn-binding Protein, Chain A"/>
    <property type="match status" value="1"/>
</dbReference>
<protein>
    <submittedName>
        <fullName evidence="2">Pyridoxamine 5'-phosphate oxidase-related FMN-binding protein</fullName>
    </submittedName>
</protein>
<dbReference type="Pfam" id="PF01243">
    <property type="entry name" value="PNPOx_N"/>
    <property type="match status" value="1"/>
</dbReference>
<feature type="domain" description="Pyridoxamine 5'-phosphate oxidase N-terminal" evidence="1">
    <location>
        <begin position="2"/>
        <end position="89"/>
    </location>
</feature>
<name>A0A0L6W3C1_9FIRM</name>